<gene>
    <name evidence="1" type="ORF">EHQ81_19490</name>
    <name evidence="2" type="ORF">EHQ82_01670</name>
</gene>
<evidence type="ECO:0000313" key="3">
    <source>
        <dbReference type="Proteomes" id="UP000297832"/>
    </source>
</evidence>
<dbReference type="EMBL" id="RQGV01000029">
    <property type="protein sequence ID" value="TGM10290.1"/>
    <property type="molecule type" value="Genomic_DNA"/>
</dbReference>
<dbReference type="AlphaFoldDB" id="A0A5F2C9N4"/>
<sequence length="189" mass="21555">MIRTQALRRICIISCFLGLSCAGYNIRELDDSFANKKFRILSETFSCGEHGMFGGKFEAIKVISSSEIIFQYRASVSTHSAIYLSGSDRPVQIKLDETIYLPAQQDFNNEYSSSWFTEFASFRLVLKDAKPAVLYPDDKMLIKSISEAKSFQLKFTGKKGYVNCTLSLENINNFNRFYKEEVLGEKPLQ</sequence>
<evidence type="ECO:0000313" key="4">
    <source>
        <dbReference type="Proteomes" id="UP000298057"/>
    </source>
</evidence>
<dbReference type="RefSeq" id="WP_135625874.1">
    <property type="nucleotide sequence ID" value="NZ_RQGU01000027.1"/>
</dbReference>
<protein>
    <recommendedName>
        <fullName evidence="5">Lipoprotein</fullName>
    </recommendedName>
</protein>
<reference evidence="2" key="1">
    <citation type="submission" date="2018-10" db="EMBL/GenBank/DDBJ databases">
        <authorList>
            <person name="Vincent A.T."/>
            <person name="Schiettekatte O."/>
            <person name="Bourhy P."/>
            <person name="Veyrier F.J."/>
            <person name="Picardeau M."/>
        </authorList>
    </citation>
    <scope>NUCLEOTIDE SEQUENCE</scope>
    <source>
        <strain evidence="2">201702406</strain>
    </source>
</reference>
<dbReference type="PROSITE" id="PS51257">
    <property type="entry name" value="PROKAR_LIPOPROTEIN"/>
    <property type="match status" value="1"/>
</dbReference>
<name>A0A5F2C9N4_9LEPT</name>
<proteinExistence type="predicted"/>
<comment type="caution">
    <text evidence="1">The sequence shown here is derived from an EMBL/GenBank/DDBJ whole genome shotgun (WGS) entry which is preliminary data.</text>
</comment>
<keyword evidence="4" id="KW-1185">Reference proteome</keyword>
<evidence type="ECO:0000313" key="1">
    <source>
        <dbReference type="EMBL" id="TGM10290.1"/>
    </source>
</evidence>
<evidence type="ECO:0008006" key="5">
    <source>
        <dbReference type="Google" id="ProtNLM"/>
    </source>
</evidence>
<organism evidence="1 3">
    <name type="scientific">Leptospira selangorensis</name>
    <dbReference type="NCBI Taxonomy" id="2484982"/>
    <lineage>
        <taxon>Bacteria</taxon>
        <taxon>Pseudomonadati</taxon>
        <taxon>Spirochaetota</taxon>
        <taxon>Spirochaetia</taxon>
        <taxon>Leptospirales</taxon>
        <taxon>Leptospiraceae</taxon>
        <taxon>Leptospira</taxon>
    </lineage>
</organism>
<dbReference type="EMBL" id="RQGU01000027">
    <property type="protein sequence ID" value="TGM27952.1"/>
    <property type="molecule type" value="Genomic_DNA"/>
</dbReference>
<accession>A0A5F2C9N4</accession>
<dbReference type="Proteomes" id="UP000298057">
    <property type="component" value="Unassembled WGS sequence"/>
</dbReference>
<reference evidence="1 3" key="2">
    <citation type="journal article" date="2019" name="PLoS Negl. Trop. Dis.">
        <title>Revisiting the worldwide diversity of Leptospira species in the environment.</title>
        <authorList>
            <person name="Vincent A.T."/>
            <person name="Schiettekatte O."/>
            <person name="Bourhy P."/>
            <person name="Veyrier F.J."/>
            <person name="Picardeau M."/>
        </authorList>
    </citation>
    <scope>NUCLEOTIDE SEQUENCE [LARGE SCALE GENOMIC DNA]</scope>
    <source>
        <strain evidence="1 3">201702405</strain>
        <strain evidence="2">201702406</strain>
    </source>
</reference>
<dbReference type="Proteomes" id="UP000297832">
    <property type="component" value="Unassembled WGS sequence"/>
</dbReference>
<evidence type="ECO:0000313" key="2">
    <source>
        <dbReference type="EMBL" id="TGM27952.1"/>
    </source>
</evidence>